<dbReference type="InterPro" id="IPR010872">
    <property type="entry name" value="MDMPI_C-term_domain"/>
</dbReference>
<evidence type="ECO:0000259" key="1">
    <source>
        <dbReference type="Pfam" id="PF07398"/>
    </source>
</evidence>
<comment type="caution">
    <text evidence="3">The sequence shown here is derived from an EMBL/GenBank/DDBJ whole genome shotgun (WGS) entry which is preliminary data.</text>
</comment>
<dbReference type="SUPFAM" id="SSF109854">
    <property type="entry name" value="DinB/YfiT-like putative metalloenzymes"/>
    <property type="match status" value="1"/>
</dbReference>
<accession>A0A3N2H421</accession>
<reference evidence="3 4" key="1">
    <citation type="submission" date="2018-11" db="EMBL/GenBank/DDBJ databases">
        <title>Sequencing the genomes of 1000 actinobacteria strains.</title>
        <authorList>
            <person name="Klenk H.-P."/>
        </authorList>
    </citation>
    <scope>NUCLEOTIDE SEQUENCE [LARGE SCALE GENOMIC DNA]</scope>
    <source>
        <strain evidence="3 4">DSM 44348</strain>
    </source>
</reference>
<evidence type="ECO:0000259" key="2">
    <source>
        <dbReference type="Pfam" id="PF11716"/>
    </source>
</evidence>
<evidence type="ECO:0000313" key="3">
    <source>
        <dbReference type="EMBL" id="ROS43631.1"/>
    </source>
</evidence>
<protein>
    <submittedName>
        <fullName evidence="3">Uncharacterized protein (TIGR03083 family)</fullName>
    </submittedName>
</protein>
<evidence type="ECO:0000313" key="4">
    <source>
        <dbReference type="Proteomes" id="UP000274843"/>
    </source>
</evidence>
<name>A0A3N2H421_9PSEU</name>
<dbReference type="InterPro" id="IPR034660">
    <property type="entry name" value="DinB/YfiT-like"/>
</dbReference>
<dbReference type="PANTHER" id="PTHR40758:SF1">
    <property type="entry name" value="CONSERVED PROTEIN"/>
    <property type="match status" value="1"/>
</dbReference>
<dbReference type="Proteomes" id="UP000274843">
    <property type="component" value="Unassembled WGS sequence"/>
</dbReference>
<feature type="domain" description="MDMPI C-terminal" evidence="1">
    <location>
        <begin position="165"/>
        <end position="259"/>
    </location>
</feature>
<dbReference type="PANTHER" id="PTHR40758">
    <property type="entry name" value="CONSERVED PROTEIN"/>
    <property type="match status" value="1"/>
</dbReference>
<dbReference type="AlphaFoldDB" id="A0A3N2H421"/>
<dbReference type="Pfam" id="PF11716">
    <property type="entry name" value="MDMPI_N"/>
    <property type="match status" value="1"/>
</dbReference>
<dbReference type="GO" id="GO:0046872">
    <property type="term" value="F:metal ion binding"/>
    <property type="evidence" value="ECO:0007669"/>
    <property type="project" value="InterPro"/>
</dbReference>
<feature type="domain" description="Mycothiol-dependent maleylpyruvate isomerase metal-binding" evidence="2">
    <location>
        <begin position="45"/>
        <end position="152"/>
    </location>
</feature>
<gene>
    <name evidence="3" type="ORF">EDD35_6051</name>
</gene>
<organism evidence="3 4">
    <name type="scientific">Amycolatopsis thermoflava</name>
    <dbReference type="NCBI Taxonomy" id="84480"/>
    <lineage>
        <taxon>Bacteria</taxon>
        <taxon>Bacillati</taxon>
        <taxon>Actinomycetota</taxon>
        <taxon>Actinomycetes</taxon>
        <taxon>Pseudonocardiales</taxon>
        <taxon>Pseudonocardiaceae</taxon>
        <taxon>Amycolatopsis</taxon>
        <taxon>Amycolatopsis methanolica group</taxon>
    </lineage>
</organism>
<keyword evidence="4" id="KW-1185">Reference proteome</keyword>
<sequence length="274" mass="29683">MSTSEPIRPPRRSATRYVRRVMTKPDQPFLLDTLRAEIHGIGVLAAPADPDLPVPACPGWTAGALVRHLGGVAHRVTAWVDSQTLPLEWEREPPAGQDVLGWFRAASDGLFRSLASRPPSFPCQTWFPADRTYGFWRRRMAHEFTVHRVDLEQALGLPPVVDPALAADGVDEVLTVWLAEGNRPAPEETVSVDASGEVFEVRCAGRVWTVRMPSGTGNPVVRPVSADSADGRVSGAPEDVYLWLWGRGPADPLAVTGDVSGLRAALAAVTRYAA</sequence>
<dbReference type="InterPro" id="IPR024344">
    <property type="entry name" value="MDMPI_metal-binding"/>
</dbReference>
<proteinExistence type="predicted"/>
<dbReference type="Pfam" id="PF07398">
    <property type="entry name" value="MDMPI_C"/>
    <property type="match status" value="1"/>
</dbReference>
<dbReference type="GO" id="GO:0005886">
    <property type="term" value="C:plasma membrane"/>
    <property type="evidence" value="ECO:0007669"/>
    <property type="project" value="TreeGrafter"/>
</dbReference>
<dbReference type="NCBIfam" id="TIGR03083">
    <property type="entry name" value="maleylpyruvate isomerase family mycothiol-dependent enzyme"/>
    <property type="match status" value="1"/>
</dbReference>
<dbReference type="InterPro" id="IPR017517">
    <property type="entry name" value="Maleyloyr_isom"/>
</dbReference>
<dbReference type="EMBL" id="RKHY01000001">
    <property type="protein sequence ID" value="ROS43631.1"/>
    <property type="molecule type" value="Genomic_DNA"/>
</dbReference>